<organism evidence="1">
    <name type="scientific">Anguilla anguilla</name>
    <name type="common">European freshwater eel</name>
    <name type="synonym">Muraena anguilla</name>
    <dbReference type="NCBI Taxonomy" id="7936"/>
    <lineage>
        <taxon>Eukaryota</taxon>
        <taxon>Metazoa</taxon>
        <taxon>Chordata</taxon>
        <taxon>Craniata</taxon>
        <taxon>Vertebrata</taxon>
        <taxon>Euteleostomi</taxon>
        <taxon>Actinopterygii</taxon>
        <taxon>Neopterygii</taxon>
        <taxon>Teleostei</taxon>
        <taxon>Anguilliformes</taxon>
        <taxon>Anguillidae</taxon>
        <taxon>Anguilla</taxon>
    </lineage>
</organism>
<sequence length="43" mass="5150">MSRYIDLGKENINITNIRNHILNVPHDFIFYIEICMSFLHLSN</sequence>
<dbReference type="AlphaFoldDB" id="A0A0E9QMI0"/>
<reference evidence="1" key="2">
    <citation type="journal article" date="2015" name="Fish Shellfish Immunol.">
        <title>Early steps in the European eel (Anguilla anguilla)-Vibrio vulnificus interaction in the gills: Role of the RtxA13 toxin.</title>
        <authorList>
            <person name="Callol A."/>
            <person name="Pajuelo D."/>
            <person name="Ebbesson L."/>
            <person name="Teles M."/>
            <person name="MacKenzie S."/>
            <person name="Amaro C."/>
        </authorList>
    </citation>
    <scope>NUCLEOTIDE SEQUENCE</scope>
</reference>
<proteinExistence type="predicted"/>
<reference evidence="1" key="1">
    <citation type="submission" date="2014-11" db="EMBL/GenBank/DDBJ databases">
        <authorList>
            <person name="Amaro Gonzalez C."/>
        </authorList>
    </citation>
    <scope>NUCLEOTIDE SEQUENCE</scope>
</reference>
<evidence type="ECO:0000313" key="1">
    <source>
        <dbReference type="EMBL" id="JAH18059.1"/>
    </source>
</evidence>
<dbReference type="EMBL" id="GBXM01090518">
    <property type="protein sequence ID" value="JAH18059.1"/>
    <property type="molecule type" value="Transcribed_RNA"/>
</dbReference>
<protein>
    <submittedName>
        <fullName evidence="1">Uncharacterized protein</fullName>
    </submittedName>
</protein>
<accession>A0A0E9QMI0</accession>
<name>A0A0E9QMI0_ANGAN</name>